<dbReference type="EMBL" id="BAAFJT010000008">
    <property type="protein sequence ID" value="GAB0193217.1"/>
    <property type="molecule type" value="Genomic_DNA"/>
</dbReference>
<accession>A0ABC9X709</accession>
<evidence type="ECO:0000313" key="2">
    <source>
        <dbReference type="EMBL" id="GAB0193217.1"/>
    </source>
</evidence>
<sequence length="150" mass="15888">MDPLLAKAEPISDGDSASGILYFKKRGENKHQEQLQAERGVRMCERNNSADTKVSTEGGAGGAPGAGAEIPLQPVEKTMVRQAVPLQPMEDDGGAEIPPAARGGPHARAGGCPKEAVTPWEAHAGAGFLAGPVDPRREEPRLEQVFWQDL</sequence>
<keyword evidence="3" id="KW-1185">Reference proteome</keyword>
<feature type="compositionally biased region" description="Polar residues" evidence="1">
    <location>
        <begin position="46"/>
        <end position="55"/>
    </location>
</feature>
<feature type="region of interest" description="Disordered" evidence="1">
    <location>
        <begin position="88"/>
        <end position="118"/>
    </location>
</feature>
<feature type="compositionally biased region" description="Low complexity" evidence="1">
    <location>
        <begin position="98"/>
        <end position="113"/>
    </location>
</feature>
<name>A0ABC9X709_GRUJA</name>
<feature type="region of interest" description="Disordered" evidence="1">
    <location>
        <begin position="25"/>
        <end position="73"/>
    </location>
</feature>
<dbReference type="Proteomes" id="UP001623348">
    <property type="component" value="Unassembled WGS sequence"/>
</dbReference>
<comment type="caution">
    <text evidence="2">The sequence shown here is derived from an EMBL/GenBank/DDBJ whole genome shotgun (WGS) entry which is preliminary data.</text>
</comment>
<proteinExistence type="predicted"/>
<reference evidence="2 3" key="1">
    <citation type="submission" date="2024-06" db="EMBL/GenBank/DDBJ databases">
        <title>The draft genome of Grus japonensis, version 3.</title>
        <authorList>
            <person name="Nabeshima K."/>
            <person name="Suzuki S."/>
            <person name="Onuma M."/>
        </authorList>
    </citation>
    <scope>NUCLEOTIDE SEQUENCE [LARGE SCALE GENOMIC DNA]</scope>
    <source>
        <strain evidence="2 3">451A</strain>
    </source>
</reference>
<dbReference type="AlphaFoldDB" id="A0ABC9X709"/>
<protein>
    <submittedName>
        <fullName evidence="2">Epimerase family protein SDR39U1</fullName>
    </submittedName>
</protein>
<gene>
    <name evidence="2" type="ORF">GRJ2_001787000</name>
</gene>
<evidence type="ECO:0000256" key="1">
    <source>
        <dbReference type="SAM" id="MobiDB-lite"/>
    </source>
</evidence>
<organism evidence="2 3">
    <name type="scientific">Grus japonensis</name>
    <name type="common">Japanese crane</name>
    <name type="synonym">Red-crowned crane</name>
    <dbReference type="NCBI Taxonomy" id="30415"/>
    <lineage>
        <taxon>Eukaryota</taxon>
        <taxon>Metazoa</taxon>
        <taxon>Chordata</taxon>
        <taxon>Craniata</taxon>
        <taxon>Vertebrata</taxon>
        <taxon>Euteleostomi</taxon>
        <taxon>Archelosauria</taxon>
        <taxon>Archosauria</taxon>
        <taxon>Dinosauria</taxon>
        <taxon>Saurischia</taxon>
        <taxon>Theropoda</taxon>
        <taxon>Coelurosauria</taxon>
        <taxon>Aves</taxon>
        <taxon>Neognathae</taxon>
        <taxon>Neoaves</taxon>
        <taxon>Gruiformes</taxon>
        <taxon>Gruidae</taxon>
        <taxon>Grus</taxon>
    </lineage>
</organism>
<evidence type="ECO:0000313" key="3">
    <source>
        <dbReference type="Proteomes" id="UP001623348"/>
    </source>
</evidence>